<comment type="caution">
    <text evidence="2">The sequence shown here is derived from an EMBL/GenBank/DDBJ whole genome shotgun (WGS) entry which is preliminary data.</text>
</comment>
<dbReference type="Proteomes" id="UP000055019">
    <property type="component" value="Unassembled WGS sequence"/>
</dbReference>
<gene>
    <name evidence="2" type="ORF">AWB74_07882</name>
</gene>
<sequence>MGWLWTRTGISFGYRVDDQLRTHDGRHVGRFIGEEIFGADGLYLGEIASEDRLITRQRNIGRFKLPFRPRMERTARLEHLARAARLNAANPMMRSKLHANTRVYLSSTPPCVCGFDGTAGIAETYLHYGRGFREASRRSVRGGVQKGGPARLTDRSGWVKQPATATPSIVALRRRAGAGAAQK</sequence>
<feature type="region of interest" description="Disordered" evidence="1">
    <location>
        <begin position="139"/>
        <end position="159"/>
    </location>
</feature>
<protein>
    <submittedName>
        <fullName evidence="2">Uncharacterized protein</fullName>
    </submittedName>
</protein>
<keyword evidence="3" id="KW-1185">Reference proteome</keyword>
<proteinExistence type="predicted"/>
<evidence type="ECO:0000256" key="1">
    <source>
        <dbReference type="SAM" id="MobiDB-lite"/>
    </source>
</evidence>
<accession>A0A158L2L4</accession>
<name>A0A158L2L4_9BURK</name>
<evidence type="ECO:0000313" key="3">
    <source>
        <dbReference type="Proteomes" id="UP000055019"/>
    </source>
</evidence>
<reference evidence="2" key="1">
    <citation type="submission" date="2016-01" db="EMBL/GenBank/DDBJ databases">
        <authorList>
            <person name="Peeters C."/>
        </authorList>
    </citation>
    <scope>NUCLEOTIDE SEQUENCE [LARGE SCALE GENOMIC DNA]</scope>
    <source>
        <strain evidence="2">LMG 29317</strain>
    </source>
</reference>
<organism evidence="2 3">
    <name type="scientific">Caballeronia arvi</name>
    <dbReference type="NCBI Taxonomy" id="1777135"/>
    <lineage>
        <taxon>Bacteria</taxon>
        <taxon>Pseudomonadati</taxon>
        <taxon>Pseudomonadota</taxon>
        <taxon>Betaproteobacteria</taxon>
        <taxon>Burkholderiales</taxon>
        <taxon>Burkholderiaceae</taxon>
        <taxon>Caballeronia</taxon>
    </lineage>
</organism>
<dbReference type="EMBL" id="FCOM02000080">
    <property type="protein sequence ID" value="SAL86881.1"/>
    <property type="molecule type" value="Genomic_DNA"/>
</dbReference>
<evidence type="ECO:0000313" key="2">
    <source>
        <dbReference type="EMBL" id="SAL86881.1"/>
    </source>
</evidence>
<dbReference type="AlphaFoldDB" id="A0A158L2L4"/>